<accession>A0A9D2GXI7</accession>
<reference evidence="7" key="1">
    <citation type="journal article" date="2021" name="PeerJ">
        <title>Extensive microbial diversity within the chicken gut microbiome revealed by metagenomics and culture.</title>
        <authorList>
            <person name="Gilroy R."/>
            <person name="Ravi A."/>
            <person name="Getino M."/>
            <person name="Pursley I."/>
            <person name="Horton D.L."/>
            <person name="Alikhan N.F."/>
            <person name="Baker D."/>
            <person name="Gharbi K."/>
            <person name="Hall N."/>
            <person name="Watson M."/>
            <person name="Adriaenssens E.M."/>
            <person name="Foster-Nyarko E."/>
            <person name="Jarju S."/>
            <person name="Secka A."/>
            <person name="Antonio M."/>
            <person name="Oren A."/>
            <person name="Chaudhuri R.R."/>
            <person name="La Ragione R."/>
            <person name="Hildebrand F."/>
            <person name="Pallen M.J."/>
        </authorList>
    </citation>
    <scope>NUCLEOTIDE SEQUENCE</scope>
    <source>
        <strain evidence="7">CHK118-2852</strain>
    </source>
</reference>
<comment type="subcellular location">
    <subcellularLocation>
        <location evidence="1">Cell envelope</location>
    </subcellularLocation>
</comment>
<dbReference type="PANTHER" id="PTHR42852">
    <property type="entry name" value="THIOL:DISULFIDE INTERCHANGE PROTEIN DSBE"/>
    <property type="match status" value="1"/>
</dbReference>
<organism evidence="7 8">
    <name type="scientific">Candidatus Bacteroides merdavium</name>
    <dbReference type="NCBI Taxonomy" id="2838472"/>
    <lineage>
        <taxon>Bacteria</taxon>
        <taxon>Pseudomonadati</taxon>
        <taxon>Bacteroidota</taxon>
        <taxon>Bacteroidia</taxon>
        <taxon>Bacteroidales</taxon>
        <taxon>Bacteroidaceae</taxon>
        <taxon>Bacteroides</taxon>
    </lineage>
</organism>
<evidence type="ECO:0000313" key="7">
    <source>
        <dbReference type="EMBL" id="HIZ91199.1"/>
    </source>
</evidence>
<protein>
    <submittedName>
        <fullName evidence="7">TlpA family protein disulfide reductase</fullName>
    </submittedName>
</protein>
<keyword evidence="3" id="KW-1015">Disulfide bond</keyword>
<dbReference type="EMBL" id="DXAV01000032">
    <property type="protein sequence ID" value="HIZ91199.1"/>
    <property type="molecule type" value="Genomic_DNA"/>
</dbReference>
<keyword evidence="5" id="KW-0732">Signal</keyword>
<gene>
    <name evidence="7" type="ORF">H9807_03650</name>
</gene>
<dbReference type="InterPro" id="IPR013740">
    <property type="entry name" value="Redoxin"/>
</dbReference>
<dbReference type="InterPro" id="IPR013766">
    <property type="entry name" value="Thioredoxin_domain"/>
</dbReference>
<evidence type="ECO:0000256" key="5">
    <source>
        <dbReference type="SAM" id="SignalP"/>
    </source>
</evidence>
<evidence type="ECO:0000256" key="3">
    <source>
        <dbReference type="ARBA" id="ARBA00023157"/>
    </source>
</evidence>
<feature type="signal peptide" evidence="5">
    <location>
        <begin position="1"/>
        <end position="21"/>
    </location>
</feature>
<evidence type="ECO:0000313" key="8">
    <source>
        <dbReference type="Proteomes" id="UP000824108"/>
    </source>
</evidence>
<evidence type="ECO:0000259" key="6">
    <source>
        <dbReference type="PROSITE" id="PS51352"/>
    </source>
</evidence>
<evidence type="ECO:0000256" key="1">
    <source>
        <dbReference type="ARBA" id="ARBA00004196"/>
    </source>
</evidence>
<dbReference type="AlphaFoldDB" id="A0A9D2GXI7"/>
<dbReference type="InterPro" id="IPR036249">
    <property type="entry name" value="Thioredoxin-like_sf"/>
</dbReference>
<name>A0A9D2GXI7_9BACE</name>
<dbReference type="InterPro" id="IPR050553">
    <property type="entry name" value="Thioredoxin_ResA/DsbE_sf"/>
</dbReference>
<dbReference type="Proteomes" id="UP000824108">
    <property type="component" value="Unassembled WGS sequence"/>
</dbReference>
<reference evidence="7" key="2">
    <citation type="submission" date="2021-04" db="EMBL/GenBank/DDBJ databases">
        <authorList>
            <person name="Gilroy R."/>
        </authorList>
    </citation>
    <scope>NUCLEOTIDE SEQUENCE</scope>
    <source>
        <strain evidence="7">CHK118-2852</strain>
    </source>
</reference>
<dbReference type="SUPFAM" id="SSF52833">
    <property type="entry name" value="Thioredoxin-like"/>
    <property type="match status" value="1"/>
</dbReference>
<evidence type="ECO:0000256" key="2">
    <source>
        <dbReference type="ARBA" id="ARBA00022748"/>
    </source>
</evidence>
<feature type="domain" description="Thioredoxin" evidence="6">
    <location>
        <begin position="253"/>
        <end position="397"/>
    </location>
</feature>
<feature type="chain" id="PRO_5039213607" evidence="5">
    <location>
        <begin position="22"/>
        <end position="397"/>
    </location>
</feature>
<dbReference type="PROSITE" id="PS51352">
    <property type="entry name" value="THIOREDOXIN_2"/>
    <property type="match status" value="1"/>
</dbReference>
<dbReference type="PANTHER" id="PTHR42852:SF6">
    <property type="entry name" value="THIOL:DISULFIDE INTERCHANGE PROTEIN DSBE"/>
    <property type="match status" value="1"/>
</dbReference>
<dbReference type="Pfam" id="PF08534">
    <property type="entry name" value="Redoxin"/>
    <property type="match status" value="1"/>
</dbReference>
<dbReference type="Gene3D" id="3.40.30.10">
    <property type="entry name" value="Glutaredoxin"/>
    <property type="match status" value="1"/>
</dbReference>
<evidence type="ECO:0000256" key="4">
    <source>
        <dbReference type="ARBA" id="ARBA00023284"/>
    </source>
</evidence>
<dbReference type="CDD" id="cd02966">
    <property type="entry name" value="TlpA_like_family"/>
    <property type="match status" value="1"/>
</dbReference>
<proteinExistence type="predicted"/>
<keyword evidence="2" id="KW-0201">Cytochrome c-type biogenesis</keyword>
<dbReference type="GO" id="GO:0017004">
    <property type="term" value="P:cytochrome complex assembly"/>
    <property type="evidence" value="ECO:0007669"/>
    <property type="project" value="UniProtKB-KW"/>
</dbReference>
<sequence>MEKVLCSLLLTSLLLVLSAYSLDSKEEKKNVEITLLLDKDMTEVGQNVFVWSFISGNEQRIWDSVYVAPHSDSVTLRAYIPAGNYFKVIFDKVGPSSLNVYANPGDRVKIRVGSRDRNTVFKKAEEGDFHNDCVESILSKRPDWIKKHEADELGNKDSLDYYNRKLIEAYKDEIYHAKSPYLAFSGVGMIDMYFEDIVTSDSIRYFKNYVMERYPDDPRAQSDYAHDPSPEGLVQANKIKEINMRRSINENVLRNTKLGNRLKLALRDVDGKVVSLDDLPDTAYVYVDIWASWCGPCRRQFPTIKKVHEKYAGSLTVYAISIDLNHTLWKEAIAKDGTEDFVHVTGANNLREVVPEVRLLGIERIPRNFLLDKQKRIIAVDLTGDELMLRMDSLVGK</sequence>
<dbReference type="GO" id="GO:0030313">
    <property type="term" value="C:cell envelope"/>
    <property type="evidence" value="ECO:0007669"/>
    <property type="project" value="UniProtKB-SubCell"/>
</dbReference>
<keyword evidence="4" id="KW-0676">Redox-active center</keyword>
<comment type="caution">
    <text evidence="7">The sequence shown here is derived from an EMBL/GenBank/DDBJ whole genome shotgun (WGS) entry which is preliminary data.</text>
</comment>